<sequence>MSDEKSIAAVLKRSKLFSTLGDGELSSLIRDSRTAEVSYTAGESIYSDTSYKKALGAVITGCLSVYRPGNGSRVLLNRIPAGGVFGAASLFGAEGMYVTEITAEKDSVIFFVPSEVLGRLITENGEFALSYIGFLTDRIRFLNRRISELSAGGAERKLAKYLLERDSDKPVSMTELASFLGIGRASLYRIIDGFTGNGFIEKNGRTIAVLDRDALCRLI</sequence>
<dbReference type="Proteomes" id="UP001139365">
    <property type="component" value="Unassembled WGS sequence"/>
</dbReference>
<dbReference type="PANTHER" id="PTHR24567:SF26">
    <property type="entry name" value="REGULATORY PROTEIN YEIL"/>
    <property type="match status" value="1"/>
</dbReference>
<organism evidence="5 6">
    <name type="scientific">Candidatus Colimorpha enterica</name>
    <dbReference type="NCBI Taxonomy" id="3083063"/>
    <lineage>
        <taxon>Bacteria</taxon>
        <taxon>Pseudomonadati</taxon>
        <taxon>Bacteroidota</taxon>
        <taxon>Bacteroidia</taxon>
        <taxon>Bacteroidales</taxon>
        <taxon>Candidatus Colimorpha</taxon>
    </lineage>
</organism>
<dbReference type="GO" id="GO:0003677">
    <property type="term" value="F:DNA binding"/>
    <property type="evidence" value="ECO:0007669"/>
    <property type="project" value="UniProtKB-KW"/>
</dbReference>
<evidence type="ECO:0000256" key="1">
    <source>
        <dbReference type="ARBA" id="ARBA00023015"/>
    </source>
</evidence>
<name>A0AAE3K4K9_9BACT</name>
<keyword evidence="3" id="KW-0804">Transcription</keyword>
<dbReference type="GO" id="GO:0003700">
    <property type="term" value="F:DNA-binding transcription factor activity"/>
    <property type="evidence" value="ECO:0007669"/>
    <property type="project" value="TreeGrafter"/>
</dbReference>
<dbReference type="PANTHER" id="PTHR24567">
    <property type="entry name" value="CRP FAMILY TRANSCRIPTIONAL REGULATORY PROTEIN"/>
    <property type="match status" value="1"/>
</dbReference>
<evidence type="ECO:0000313" key="5">
    <source>
        <dbReference type="EMBL" id="MCI5756228.1"/>
    </source>
</evidence>
<dbReference type="InterPro" id="IPR012318">
    <property type="entry name" value="HTH_CRP"/>
</dbReference>
<keyword evidence="2" id="KW-0238">DNA-binding</keyword>
<dbReference type="SMART" id="SM00100">
    <property type="entry name" value="cNMP"/>
    <property type="match status" value="1"/>
</dbReference>
<protein>
    <submittedName>
        <fullName evidence="5">Crp/Fnr family transcriptional regulator</fullName>
    </submittedName>
</protein>
<reference evidence="5 6" key="1">
    <citation type="submission" date="2022-03" db="EMBL/GenBank/DDBJ databases">
        <title>Metagenome-assembled genomes from swine fecal metagenomes.</title>
        <authorList>
            <person name="Holman D.B."/>
            <person name="Kommadath A."/>
        </authorList>
    </citation>
    <scope>NUCLEOTIDE SEQUENCE [LARGE SCALE GENOMIC DNA]</scope>
    <source>
        <strain evidence="5">SUG147</strain>
    </source>
</reference>
<dbReference type="InterPro" id="IPR014710">
    <property type="entry name" value="RmlC-like_jellyroll"/>
</dbReference>
<evidence type="ECO:0000313" key="6">
    <source>
        <dbReference type="Proteomes" id="UP001139365"/>
    </source>
</evidence>
<evidence type="ECO:0000256" key="2">
    <source>
        <dbReference type="ARBA" id="ARBA00023125"/>
    </source>
</evidence>
<dbReference type="Pfam" id="PF13545">
    <property type="entry name" value="HTH_Crp_2"/>
    <property type="match status" value="1"/>
</dbReference>
<comment type="caution">
    <text evidence="5">The sequence shown here is derived from an EMBL/GenBank/DDBJ whole genome shotgun (WGS) entry which is preliminary data.</text>
</comment>
<evidence type="ECO:0000259" key="4">
    <source>
        <dbReference type="PROSITE" id="PS50042"/>
    </source>
</evidence>
<dbReference type="PROSITE" id="PS50042">
    <property type="entry name" value="CNMP_BINDING_3"/>
    <property type="match status" value="1"/>
</dbReference>
<dbReference type="SUPFAM" id="SSF51206">
    <property type="entry name" value="cAMP-binding domain-like"/>
    <property type="match status" value="1"/>
</dbReference>
<feature type="domain" description="Cyclic nucleotide-binding" evidence="4">
    <location>
        <begin position="16"/>
        <end position="126"/>
    </location>
</feature>
<dbReference type="EMBL" id="JALEMU010000131">
    <property type="protein sequence ID" value="MCI5756228.1"/>
    <property type="molecule type" value="Genomic_DNA"/>
</dbReference>
<accession>A0AAE3K4K9</accession>
<gene>
    <name evidence="5" type="ORF">MR241_08050</name>
</gene>
<dbReference type="Gene3D" id="2.60.120.10">
    <property type="entry name" value="Jelly Rolls"/>
    <property type="match status" value="1"/>
</dbReference>
<evidence type="ECO:0000256" key="3">
    <source>
        <dbReference type="ARBA" id="ARBA00023163"/>
    </source>
</evidence>
<dbReference type="InterPro" id="IPR000595">
    <property type="entry name" value="cNMP-bd_dom"/>
</dbReference>
<dbReference type="AlphaFoldDB" id="A0AAE3K4K9"/>
<dbReference type="InterPro" id="IPR018490">
    <property type="entry name" value="cNMP-bd_dom_sf"/>
</dbReference>
<dbReference type="InterPro" id="IPR036390">
    <property type="entry name" value="WH_DNA-bd_sf"/>
</dbReference>
<dbReference type="InterPro" id="IPR050397">
    <property type="entry name" value="Env_Response_Regulators"/>
</dbReference>
<proteinExistence type="predicted"/>
<dbReference type="Pfam" id="PF00027">
    <property type="entry name" value="cNMP_binding"/>
    <property type="match status" value="1"/>
</dbReference>
<keyword evidence="1" id="KW-0805">Transcription regulation</keyword>
<dbReference type="GO" id="GO:0005829">
    <property type="term" value="C:cytosol"/>
    <property type="evidence" value="ECO:0007669"/>
    <property type="project" value="TreeGrafter"/>
</dbReference>
<dbReference type="SUPFAM" id="SSF46785">
    <property type="entry name" value="Winged helix' DNA-binding domain"/>
    <property type="match status" value="1"/>
</dbReference>